<dbReference type="RefSeq" id="WP_377167220.1">
    <property type="nucleotide sequence ID" value="NZ_JBHSMQ010000004.1"/>
</dbReference>
<dbReference type="SUPFAM" id="SSF75304">
    <property type="entry name" value="Amidase signature (AS) enzymes"/>
    <property type="match status" value="1"/>
</dbReference>
<evidence type="ECO:0000313" key="4">
    <source>
        <dbReference type="Proteomes" id="UP001596052"/>
    </source>
</evidence>
<gene>
    <name evidence="3" type="ORF">ACFQDI_13075</name>
</gene>
<dbReference type="InterPro" id="IPR036928">
    <property type="entry name" value="AS_sf"/>
</dbReference>
<accession>A0ABW0KQP3</accession>
<sequence length="496" mass="52315">MNRRRLLQSFATAALSPAACTQRQHRPPAPYATCSQLAEQLEAAQTTPLLLVEHFLSRITQLDKSGPRISSVIELNPAAKDIAAHAPPGLLHGLPILIKDNIETADTMHTTAGSLALRNRPPESDAPLVSRLRAAGAVILGKTNLSEWANIRSPKSTSGWSARGGLTRNPHKLTHSASGSSSGSAAAVAAGLAPAAIGTETNGSIVSPASACGIVGFKPTVGLISGAGIIPITHHQDTAGPMTLTVSDAALLMQVLAADFTADLKSDALKGARLGVIREYSGTHPQVLALFDAALQKLREAGAIIIDPVKLPTLRKAGSLAWRAMLIELRQDLNAYLEQRGGDVRTLAELIAFNEAHRDTEMPHFAQEFFIQSEKLGTPEIIAAGEVARAEARRLAGPEGIDAALREHRLDALICPTNDPVGLIDLAHGDSNDRVASTPAAVAGYPHLTVPLGLVDGLPIGFSFMGTAHADARILALGHAFEEITKARRAPEFREE</sequence>
<reference evidence="4" key="1">
    <citation type="journal article" date="2019" name="Int. J. Syst. Evol. Microbiol.">
        <title>The Global Catalogue of Microorganisms (GCM) 10K type strain sequencing project: providing services to taxonomists for standard genome sequencing and annotation.</title>
        <authorList>
            <consortium name="The Broad Institute Genomics Platform"/>
            <consortium name="The Broad Institute Genome Sequencing Center for Infectious Disease"/>
            <person name="Wu L."/>
            <person name="Ma J."/>
        </authorList>
    </citation>
    <scope>NUCLEOTIDE SEQUENCE [LARGE SCALE GENOMIC DNA]</scope>
    <source>
        <strain evidence="4">CGMCC 4.1469</strain>
    </source>
</reference>
<dbReference type="NCBIfam" id="NF006006">
    <property type="entry name" value="PRK08137.1"/>
    <property type="match status" value="1"/>
</dbReference>
<evidence type="ECO:0000313" key="3">
    <source>
        <dbReference type="EMBL" id="MFC5455793.1"/>
    </source>
</evidence>
<dbReference type="InterPro" id="IPR023631">
    <property type="entry name" value="Amidase_dom"/>
</dbReference>
<feature type="region of interest" description="Disordered" evidence="1">
    <location>
        <begin position="156"/>
        <end position="180"/>
    </location>
</feature>
<dbReference type="PANTHER" id="PTHR42678:SF34">
    <property type="entry name" value="OS04G0183300 PROTEIN"/>
    <property type="match status" value="1"/>
</dbReference>
<dbReference type="EMBL" id="JBHSMQ010000004">
    <property type="protein sequence ID" value="MFC5455793.1"/>
    <property type="molecule type" value="Genomic_DNA"/>
</dbReference>
<organism evidence="3 4">
    <name type="scientific">Prosthecobacter fluviatilis</name>
    <dbReference type="NCBI Taxonomy" id="445931"/>
    <lineage>
        <taxon>Bacteria</taxon>
        <taxon>Pseudomonadati</taxon>
        <taxon>Verrucomicrobiota</taxon>
        <taxon>Verrucomicrobiia</taxon>
        <taxon>Verrucomicrobiales</taxon>
        <taxon>Verrucomicrobiaceae</taxon>
        <taxon>Prosthecobacter</taxon>
    </lineage>
</organism>
<comment type="caution">
    <text evidence="3">The sequence shown here is derived from an EMBL/GenBank/DDBJ whole genome shotgun (WGS) entry which is preliminary data.</text>
</comment>
<name>A0ABW0KQP3_9BACT</name>
<keyword evidence="4" id="KW-1185">Reference proteome</keyword>
<dbReference type="GO" id="GO:0004040">
    <property type="term" value="F:amidase activity"/>
    <property type="evidence" value="ECO:0007669"/>
    <property type="project" value="UniProtKB-EC"/>
</dbReference>
<feature type="domain" description="Amidase" evidence="2">
    <location>
        <begin position="52"/>
        <end position="475"/>
    </location>
</feature>
<keyword evidence="3" id="KW-0378">Hydrolase</keyword>
<dbReference type="EC" id="3.5.1.4" evidence="3"/>
<proteinExistence type="predicted"/>
<dbReference type="Gene3D" id="3.90.1300.10">
    <property type="entry name" value="Amidase signature (AS) domain"/>
    <property type="match status" value="1"/>
</dbReference>
<protein>
    <submittedName>
        <fullName evidence="3">Amidase</fullName>
        <ecNumber evidence="3">3.5.1.4</ecNumber>
    </submittedName>
</protein>
<evidence type="ECO:0000256" key="1">
    <source>
        <dbReference type="SAM" id="MobiDB-lite"/>
    </source>
</evidence>
<dbReference type="Proteomes" id="UP001596052">
    <property type="component" value="Unassembled WGS sequence"/>
</dbReference>
<dbReference type="Pfam" id="PF01425">
    <property type="entry name" value="Amidase"/>
    <property type="match status" value="1"/>
</dbReference>
<dbReference type="PANTHER" id="PTHR42678">
    <property type="entry name" value="AMIDASE"/>
    <property type="match status" value="1"/>
</dbReference>
<evidence type="ECO:0000259" key="2">
    <source>
        <dbReference type="Pfam" id="PF01425"/>
    </source>
</evidence>